<dbReference type="RefSeq" id="WP_020639787.1">
    <property type="nucleotide sequence ID" value="NZ_QHHU01000061.1"/>
</dbReference>
<accession>A0A428W506</accession>
<gene>
    <name evidence="2" type="ORF">DMA12_34345</name>
</gene>
<dbReference type="AlphaFoldDB" id="A0A428W506"/>
<keyword evidence="1" id="KW-1133">Transmembrane helix</keyword>
<keyword evidence="3" id="KW-1185">Reference proteome</keyword>
<evidence type="ECO:0000256" key="1">
    <source>
        <dbReference type="SAM" id="Phobius"/>
    </source>
</evidence>
<keyword evidence="1" id="KW-0472">Membrane</keyword>
<organism evidence="2 3">
    <name type="scientific">Amycolatopsis balhimycina DSM 5908</name>
    <dbReference type="NCBI Taxonomy" id="1081091"/>
    <lineage>
        <taxon>Bacteria</taxon>
        <taxon>Bacillati</taxon>
        <taxon>Actinomycetota</taxon>
        <taxon>Actinomycetes</taxon>
        <taxon>Pseudonocardiales</taxon>
        <taxon>Pseudonocardiaceae</taxon>
        <taxon>Amycolatopsis</taxon>
    </lineage>
</organism>
<name>A0A428W506_AMYBA</name>
<comment type="caution">
    <text evidence="2">The sequence shown here is derived from an EMBL/GenBank/DDBJ whole genome shotgun (WGS) entry which is preliminary data.</text>
</comment>
<proteinExistence type="predicted"/>
<reference evidence="2 3" key="1">
    <citation type="submission" date="2018-05" db="EMBL/GenBank/DDBJ databases">
        <title>Evolution of GPA BGCs.</title>
        <authorList>
            <person name="Waglechner N."/>
            <person name="Wright G.D."/>
        </authorList>
    </citation>
    <scope>NUCLEOTIDE SEQUENCE [LARGE SCALE GENOMIC DNA]</scope>
    <source>
        <strain evidence="2 3">DSM 5908</strain>
    </source>
</reference>
<dbReference type="OrthoDB" id="7188487at2"/>
<keyword evidence="1" id="KW-0812">Transmembrane</keyword>
<feature type="transmembrane region" description="Helical" evidence="1">
    <location>
        <begin position="31"/>
        <end position="55"/>
    </location>
</feature>
<evidence type="ECO:0000313" key="2">
    <source>
        <dbReference type="EMBL" id="RSM38156.1"/>
    </source>
</evidence>
<sequence length="82" mass="8643">MATAAAASFAYLAGLAPSTWATQLGSWPPLVLWPAAGLLGLALLCSIGFAQWLVLRHHIRRSARWIATTAGAWLLGLGSSWA</sequence>
<dbReference type="Proteomes" id="UP000286716">
    <property type="component" value="Unassembled WGS sequence"/>
</dbReference>
<evidence type="ECO:0000313" key="3">
    <source>
        <dbReference type="Proteomes" id="UP000286716"/>
    </source>
</evidence>
<protein>
    <submittedName>
        <fullName evidence="2">Uncharacterized protein</fullName>
    </submittedName>
</protein>
<dbReference type="EMBL" id="QHHU01000061">
    <property type="protein sequence ID" value="RSM38156.1"/>
    <property type="molecule type" value="Genomic_DNA"/>
</dbReference>